<evidence type="ECO:0000313" key="1">
    <source>
        <dbReference type="EMBL" id="GFN01482.1"/>
    </source>
</evidence>
<organism evidence="1 2">
    <name type="scientific">Streptomyces microflavus</name>
    <name type="common">Streptomyces lipmanii</name>
    <dbReference type="NCBI Taxonomy" id="1919"/>
    <lineage>
        <taxon>Bacteria</taxon>
        <taxon>Bacillati</taxon>
        <taxon>Actinomycetota</taxon>
        <taxon>Actinomycetes</taxon>
        <taxon>Kitasatosporales</taxon>
        <taxon>Streptomycetaceae</taxon>
        <taxon>Streptomyces</taxon>
    </lineage>
</organism>
<dbReference type="AntiFam" id="ANF00178">
    <property type="entry name" value="Shadow ORF (opposite dhbF)"/>
</dbReference>
<dbReference type="AlphaFoldDB" id="A0A7J0CG90"/>
<gene>
    <name evidence="1" type="ORF">Smic_00380</name>
</gene>
<sequence length="73" mass="7292">MRAALTDDLRPDGGGERFGVGQRAVVQLVVGGTGEGVQQRHGRGDHVLGQGGGQVVAEGVRVGGVPPSFTGTA</sequence>
<protein>
    <submittedName>
        <fullName evidence="1">Uncharacterized protein</fullName>
    </submittedName>
</protein>
<accession>A0A7J0CG90</accession>
<reference evidence="1 2" key="1">
    <citation type="submission" date="2020-05" db="EMBL/GenBank/DDBJ databases">
        <title>Whole genome shotgun sequence of Streptomyces microflavus NBRC 13062.</title>
        <authorList>
            <person name="Komaki H."/>
            <person name="Tamura T."/>
        </authorList>
    </citation>
    <scope>NUCLEOTIDE SEQUENCE [LARGE SCALE GENOMIC DNA]</scope>
    <source>
        <strain evidence="1 2">NBRC 13062</strain>
    </source>
</reference>
<comment type="caution">
    <text evidence="1">The sequence shown here is derived from an EMBL/GenBank/DDBJ whole genome shotgun (WGS) entry which is preliminary data.</text>
</comment>
<dbReference type="Proteomes" id="UP000498740">
    <property type="component" value="Unassembled WGS sequence"/>
</dbReference>
<evidence type="ECO:0000313" key="2">
    <source>
        <dbReference type="Proteomes" id="UP000498740"/>
    </source>
</evidence>
<proteinExistence type="predicted"/>
<name>A0A7J0CG90_STRMI</name>
<dbReference type="EMBL" id="BLWD01000001">
    <property type="protein sequence ID" value="GFN01482.1"/>
    <property type="molecule type" value="Genomic_DNA"/>
</dbReference>